<comment type="caution">
    <text evidence="2">The sequence shown here is derived from an EMBL/GenBank/DDBJ whole genome shotgun (WGS) entry which is preliminary data.</text>
</comment>
<dbReference type="CDD" id="cd02440">
    <property type="entry name" value="AdoMet_MTases"/>
    <property type="match status" value="1"/>
</dbReference>
<keyword evidence="3" id="KW-1185">Reference proteome</keyword>
<dbReference type="InterPro" id="IPR013216">
    <property type="entry name" value="Methyltransf_11"/>
</dbReference>
<dbReference type="EMBL" id="PJNH01000001">
    <property type="protein sequence ID" value="PKR78485.1"/>
    <property type="molecule type" value="Genomic_DNA"/>
</dbReference>
<keyword evidence="2" id="KW-0489">Methyltransferase</keyword>
<evidence type="ECO:0000259" key="1">
    <source>
        <dbReference type="Pfam" id="PF08241"/>
    </source>
</evidence>
<evidence type="ECO:0000313" key="3">
    <source>
        <dbReference type="Proteomes" id="UP000243524"/>
    </source>
</evidence>
<dbReference type="OrthoDB" id="5522265at2"/>
<gene>
    <name evidence="2" type="ORF">CEY16_01640</name>
</gene>
<organism evidence="2 3">
    <name type="scientific">Halalkalibacillus sediminis</name>
    <dbReference type="NCBI Taxonomy" id="2018042"/>
    <lineage>
        <taxon>Bacteria</taxon>
        <taxon>Bacillati</taxon>
        <taxon>Bacillota</taxon>
        <taxon>Bacilli</taxon>
        <taxon>Bacillales</taxon>
        <taxon>Bacillaceae</taxon>
        <taxon>Halalkalibacillus</taxon>
    </lineage>
</organism>
<dbReference type="GO" id="GO:0008757">
    <property type="term" value="F:S-adenosylmethionine-dependent methyltransferase activity"/>
    <property type="evidence" value="ECO:0007669"/>
    <property type="project" value="InterPro"/>
</dbReference>
<name>A0A2I0QVX3_9BACI</name>
<dbReference type="Gene3D" id="3.40.50.150">
    <property type="entry name" value="Vaccinia Virus protein VP39"/>
    <property type="match status" value="1"/>
</dbReference>
<feature type="domain" description="Methyltransferase type 11" evidence="1">
    <location>
        <begin position="53"/>
        <end position="148"/>
    </location>
</feature>
<dbReference type="PANTHER" id="PTHR43861">
    <property type="entry name" value="TRANS-ACONITATE 2-METHYLTRANSFERASE-RELATED"/>
    <property type="match status" value="1"/>
</dbReference>
<dbReference type="AlphaFoldDB" id="A0A2I0QVX3"/>
<protein>
    <submittedName>
        <fullName evidence="2">SAM-dependent methyltransferase</fullName>
    </submittedName>
</protein>
<reference evidence="2 3" key="1">
    <citation type="submission" date="2017-06" db="EMBL/GenBank/DDBJ databases">
        <title>the draft geome sequence of Illustriluteabacillus marina B3227.</title>
        <authorList>
            <person name="He R.-H."/>
            <person name="Du Z.-J."/>
        </authorList>
    </citation>
    <scope>NUCLEOTIDE SEQUENCE [LARGE SCALE GENOMIC DNA]</scope>
    <source>
        <strain evidence="2 3">B3227</strain>
    </source>
</reference>
<dbReference type="Pfam" id="PF08241">
    <property type="entry name" value="Methyltransf_11"/>
    <property type="match status" value="1"/>
</dbReference>
<proteinExistence type="predicted"/>
<dbReference type="InterPro" id="IPR029063">
    <property type="entry name" value="SAM-dependent_MTases_sf"/>
</dbReference>
<accession>A0A2I0QVX3</accession>
<dbReference type="Proteomes" id="UP000243524">
    <property type="component" value="Unassembled WGS sequence"/>
</dbReference>
<keyword evidence="2" id="KW-0808">Transferase</keyword>
<dbReference type="RefSeq" id="WP_101330229.1">
    <property type="nucleotide sequence ID" value="NZ_PJNH01000001.1"/>
</dbReference>
<sequence>MEDTFKWHLEAQKKWDERASFWNANSKEMWEEGSRKAIVPFYERNNPKGTSIIDIGCGDGYGSFKLMKAGYKVTGVDLSEEMIRICRERVSEKMTDLTFYQADMLELPFSTGSFDSLIAINALEWSEVPVEGLKEMMRVVKDGGTLCIGILGPTAKPRVNSYRRVYGEPVICNTMMPWELKQLANELGLEVIDSEGIYKRGVDKRLLEQLSTDLRQSLTFMWLYMFKKS</sequence>
<evidence type="ECO:0000313" key="2">
    <source>
        <dbReference type="EMBL" id="PKR78485.1"/>
    </source>
</evidence>
<dbReference type="SUPFAM" id="SSF53335">
    <property type="entry name" value="S-adenosyl-L-methionine-dependent methyltransferases"/>
    <property type="match status" value="1"/>
</dbReference>
<dbReference type="GO" id="GO:0032259">
    <property type="term" value="P:methylation"/>
    <property type="evidence" value="ECO:0007669"/>
    <property type="project" value="UniProtKB-KW"/>
</dbReference>